<comment type="caution">
    <text evidence="2">The sequence shown here is derived from an EMBL/GenBank/DDBJ whole genome shotgun (WGS) entry which is preliminary data.</text>
</comment>
<dbReference type="EMBL" id="JAHYIQ010000026">
    <property type="protein sequence ID" value="KAK1121547.1"/>
    <property type="molecule type" value="Genomic_DNA"/>
</dbReference>
<reference evidence="2" key="1">
    <citation type="submission" date="2021-10" db="EMBL/GenBank/DDBJ databases">
        <title>Melipona bicolor Genome sequencing and assembly.</title>
        <authorList>
            <person name="Araujo N.S."/>
            <person name="Arias M.C."/>
        </authorList>
    </citation>
    <scope>NUCLEOTIDE SEQUENCE</scope>
    <source>
        <strain evidence="2">USP_2M_L1-L4_2017</strain>
        <tissue evidence="2">Whole body</tissue>
    </source>
</reference>
<dbReference type="AlphaFoldDB" id="A0AA40FM15"/>
<organism evidence="2 3">
    <name type="scientific">Melipona bicolor</name>
    <dbReference type="NCBI Taxonomy" id="60889"/>
    <lineage>
        <taxon>Eukaryota</taxon>
        <taxon>Metazoa</taxon>
        <taxon>Ecdysozoa</taxon>
        <taxon>Arthropoda</taxon>
        <taxon>Hexapoda</taxon>
        <taxon>Insecta</taxon>
        <taxon>Pterygota</taxon>
        <taxon>Neoptera</taxon>
        <taxon>Endopterygota</taxon>
        <taxon>Hymenoptera</taxon>
        <taxon>Apocrita</taxon>
        <taxon>Aculeata</taxon>
        <taxon>Apoidea</taxon>
        <taxon>Anthophila</taxon>
        <taxon>Apidae</taxon>
        <taxon>Melipona</taxon>
    </lineage>
</organism>
<protein>
    <submittedName>
        <fullName evidence="2">Uncharacterized protein</fullName>
    </submittedName>
</protein>
<feature type="region of interest" description="Disordered" evidence="1">
    <location>
        <begin position="1"/>
        <end position="22"/>
    </location>
</feature>
<feature type="non-terminal residue" evidence="2">
    <location>
        <position position="163"/>
    </location>
</feature>
<dbReference type="Proteomes" id="UP001177670">
    <property type="component" value="Unassembled WGS sequence"/>
</dbReference>
<feature type="compositionally biased region" description="Polar residues" evidence="1">
    <location>
        <begin position="7"/>
        <end position="17"/>
    </location>
</feature>
<accession>A0AA40FM15</accession>
<evidence type="ECO:0000313" key="3">
    <source>
        <dbReference type="Proteomes" id="UP001177670"/>
    </source>
</evidence>
<gene>
    <name evidence="2" type="ORF">K0M31_010346</name>
</gene>
<name>A0AA40FM15_9HYME</name>
<keyword evidence="3" id="KW-1185">Reference proteome</keyword>
<sequence length="163" mass="17605">MVPREGNTPNGDRNSLDNVPLKRTRSLPGFLNVRTNESCGLAIPLPFPAHLPDFDRDPRPICDSVTPRATRKLSINGGPPAVVARSMATYGREAYEETSYEDELAAFSRVSLVHGGWRPPAAGAEGGQRGNEGRERPGEIGSGGRCLLDFEARGPLRPSKRGN</sequence>
<proteinExistence type="predicted"/>
<feature type="region of interest" description="Disordered" evidence="1">
    <location>
        <begin position="117"/>
        <end position="163"/>
    </location>
</feature>
<evidence type="ECO:0000256" key="1">
    <source>
        <dbReference type="SAM" id="MobiDB-lite"/>
    </source>
</evidence>
<evidence type="ECO:0000313" key="2">
    <source>
        <dbReference type="EMBL" id="KAK1121547.1"/>
    </source>
</evidence>